<accession>A0A839Z209</accession>
<evidence type="ECO:0000313" key="3">
    <source>
        <dbReference type="EMBL" id="MBB3763773.1"/>
    </source>
</evidence>
<gene>
    <name evidence="3" type="ORF">FHS50_000796</name>
</gene>
<evidence type="ECO:0000259" key="2">
    <source>
        <dbReference type="Pfam" id="PF13441"/>
    </source>
</evidence>
<sequence>MNKLILLPIASLALTACATNRYGDHYGYDDPYYSSDSRTERAAKGAAVGAAAGAVLGAVVDGVSPVEGAIAGAALGGVIGAVVKGKQYYRDTRGYCYYVDEHGNPVYDYDTRC</sequence>
<name>A0A839Z209_9SPHN</name>
<dbReference type="InterPro" id="IPR027367">
    <property type="entry name" value="Gly-zipper_YMGG"/>
</dbReference>
<protein>
    <submittedName>
        <fullName evidence="3">Uncharacterized protein YcfJ</fullName>
    </submittedName>
</protein>
<dbReference type="AlphaFoldDB" id="A0A839Z209"/>
<feature type="domain" description="YMGG-like Gly-zipper" evidence="2">
    <location>
        <begin position="41"/>
        <end position="84"/>
    </location>
</feature>
<comment type="caution">
    <text evidence="3">The sequence shown here is derived from an EMBL/GenBank/DDBJ whole genome shotgun (WGS) entry which is preliminary data.</text>
</comment>
<dbReference type="RefSeq" id="WP_183933096.1">
    <property type="nucleotide sequence ID" value="NZ_JACICF010000001.1"/>
</dbReference>
<feature type="chain" id="PRO_5032308899" evidence="1">
    <location>
        <begin position="19"/>
        <end position="113"/>
    </location>
</feature>
<feature type="signal peptide" evidence="1">
    <location>
        <begin position="1"/>
        <end position="18"/>
    </location>
</feature>
<reference evidence="3 4" key="1">
    <citation type="submission" date="2020-08" db="EMBL/GenBank/DDBJ databases">
        <title>Genomic Encyclopedia of Type Strains, Phase IV (KMG-IV): sequencing the most valuable type-strain genomes for metagenomic binning, comparative biology and taxonomic classification.</title>
        <authorList>
            <person name="Goeker M."/>
        </authorList>
    </citation>
    <scope>NUCLEOTIDE SEQUENCE [LARGE SCALE GENOMIC DNA]</scope>
    <source>
        <strain evidence="3 4">DSM 24194</strain>
    </source>
</reference>
<organism evidence="3 4">
    <name type="scientific">Sphingomicrobium lutaoense</name>
    <dbReference type="NCBI Taxonomy" id="515949"/>
    <lineage>
        <taxon>Bacteria</taxon>
        <taxon>Pseudomonadati</taxon>
        <taxon>Pseudomonadota</taxon>
        <taxon>Alphaproteobacteria</taxon>
        <taxon>Sphingomonadales</taxon>
        <taxon>Sphingomonadaceae</taxon>
        <taxon>Sphingomicrobium</taxon>
    </lineage>
</organism>
<dbReference type="Pfam" id="PF13441">
    <property type="entry name" value="Gly-zipper_YMGG"/>
    <property type="match status" value="1"/>
</dbReference>
<evidence type="ECO:0000256" key="1">
    <source>
        <dbReference type="SAM" id="SignalP"/>
    </source>
</evidence>
<evidence type="ECO:0000313" key="4">
    <source>
        <dbReference type="Proteomes" id="UP000578569"/>
    </source>
</evidence>
<keyword evidence="4" id="KW-1185">Reference proteome</keyword>
<dbReference type="Proteomes" id="UP000578569">
    <property type="component" value="Unassembled WGS sequence"/>
</dbReference>
<dbReference type="EMBL" id="JACICF010000001">
    <property type="protein sequence ID" value="MBB3763773.1"/>
    <property type="molecule type" value="Genomic_DNA"/>
</dbReference>
<keyword evidence="1" id="KW-0732">Signal</keyword>
<dbReference type="PROSITE" id="PS51257">
    <property type="entry name" value="PROKAR_LIPOPROTEIN"/>
    <property type="match status" value="1"/>
</dbReference>
<proteinExistence type="predicted"/>